<evidence type="ECO:0000313" key="8">
    <source>
        <dbReference type="Proteomes" id="UP001178507"/>
    </source>
</evidence>
<dbReference type="PANTHER" id="PTHR45761">
    <property type="entry name" value="EXTENDED SYNAPTOTAGMIN-LIKE PROTEIN 2, ISOFORM C"/>
    <property type="match status" value="1"/>
</dbReference>
<dbReference type="InterPro" id="IPR051634">
    <property type="entry name" value="Extended_Synaptotagmin"/>
</dbReference>
<dbReference type="CDD" id="cd21670">
    <property type="entry name" value="SMP_ESyt"/>
    <property type="match status" value="1"/>
</dbReference>
<protein>
    <recommendedName>
        <fullName evidence="6">SMP-LTD domain-containing protein</fullName>
    </recommendedName>
</protein>
<evidence type="ECO:0000256" key="1">
    <source>
        <dbReference type="ARBA" id="ARBA00004370"/>
    </source>
</evidence>
<keyword evidence="8" id="KW-1185">Reference proteome</keyword>
<evidence type="ECO:0000256" key="4">
    <source>
        <dbReference type="ARBA" id="ARBA00023121"/>
    </source>
</evidence>
<proteinExistence type="predicted"/>
<dbReference type="Proteomes" id="UP001178507">
    <property type="component" value="Unassembled WGS sequence"/>
</dbReference>
<dbReference type="AlphaFoldDB" id="A0AA36I8J2"/>
<comment type="subcellular location">
    <subcellularLocation>
        <location evidence="1">Membrane</location>
    </subcellularLocation>
</comment>
<comment type="caution">
    <text evidence="7">The sequence shown here is derived from an EMBL/GenBank/DDBJ whole genome shotgun (WGS) entry which is preliminary data.</text>
</comment>
<evidence type="ECO:0000256" key="3">
    <source>
        <dbReference type="ARBA" id="ARBA00023055"/>
    </source>
</evidence>
<evidence type="ECO:0000256" key="5">
    <source>
        <dbReference type="ARBA" id="ARBA00023136"/>
    </source>
</evidence>
<dbReference type="PANTHER" id="PTHR45761:SF1">
    <property type="entry name" value="EXTENDED SYNAPTOTAGMIN-LIKE PROTEIN 2, ISOFORM C"/>
    <property type="match status" value="1"/>
</dbReference>
<dbReference type="GO" id="GO:0016020">
    <property type="term" value="C:membrane"/>
    <property type="evidence" value="ECO:0007669"/>
    <property type="project" value="UniProtKB-SubCell"/>
</dbReference>
<keyword evidence="5" id="KW-0472">Membrane</keyword>
<dbReference type="GO" id="GO:0008289">
    <property type="term" value="F:lipid binding"/>
    <property type="evidence" value="ECO:0007669"/>
    <property type="project" value="UniProtKB-KW"/>
</dbReference>
<dbReference type="EMBL" id="CAUJNA010000869">
    <property type="protein sequence ID" value="CAJ1382075.1"/>
    <property type="molecule type" value="Genomic_DNA"/>
</dbReference>
<reference evidence="7" key="1">
    <citation type="submission" date="2023-08" db="EMBL/GenBank/DDBJ databases">
        <authorList>
            <person name="Chen Y."/>
            <person name="Shah S."/>
            <person name="Dougan E. K."/>
            <person name="Thang M."/>
            <person name="Chan C."/>
        </authorList>
    </citation>
    <scope>NUCLEOTIDE SEQUENCE</scope>
</reference>
<evidence type="ECO:0000259" key="6">
    <source>
        <dbReference type="PROSITE" id="PS51847"/>
    </source>
</evidence>
<gene>
    <name evidence="7" type="ORF">EVOR1521_LOCUS9557</name>
</gene>
<organism evidence="7 8">
    <name type="scientific">Effrenium voratum</name>
    <dbReference type="NCBI Taxonomy" id="2562239"/>
    <lineage>
        <taxon>Eukaryota</taxon>
        <taxon>Sar</taxon>
        <taxon>Alveolata</taxon>
        <taxon>Dinophyceae</taxon>
        <taxon>Suessiales</taxon>
        <taxon>Symbiodiniaceae</taxon>
        <taxon>Effrenium</taxon>
    </lineage>
</organism>
<accession>A0AA36I8J2</accession>
<keyword evidence="2" id="KW-0813">Transport</keyword>
<dbReference type="GO" id="GO:0006869">
    <property type="term" value="P:lipid transport"/>
    <property type="evidence" value="ECO:0007669"/>
    <property type="project" value="UniProtKB-KW"/>
</dbReference>
<name>A0AA36I8J2_9DINO</name>
<dbReference type="PROSITE" id="PS51847">
    <property type="entry name" value="SMP"/>
    <property type="match status" value="1"/>
</dbReference>
<evidence type="ECO:0000256" key="2">
    <source>
        <dbReference type="ARBA" id="ARBA00022448"/>
    </source>
</evidence>
<dbReference type="InterPro" id="IPR031468">
    <property type="entry name" value="SMP_LBD"/>
</dbReference>
<feature type="domain" description="SMP-LTD" evidence="6">
    <location>
        <begin position="49"/>
        <end position="246"/>
    </location>
</feature>
<keyword evidence="4" id="KW-0446">Lipid-binding</keyword>
<evidence type="ECO:0000313" key="7">
    <source>
        <dbReference type="EMBL" id="CAJ1382075.1"/>
    </source>
</evidence>
<keyword evidence="3" id="KW-0445">Lipid transport</keyword>
<sequence length="315" mass="34766">MEMTWNFRRSLARWATRLCGACAGCATGCSALSGGASEPLPAKAPSSEQSKFSELWHGEELVNDVIHRLWPSISEWFRRKLKAELEPELKKQLLDIVEFEDLGLGTAPMRLEGITSSMCTEEWDDNVLKVIKCAGDLDYSGDGEITVGIRAGRGGAMGRVVLTDLRLKGKIVLELAQLIPVAPWFTGVRIYFPDMPQVDLNIDAKVFVLDAFCDTAALVKTKVLKVLREAVASVCVLPSRLVLESSITFAYITRGLREFFAHKSRPEAQNPPAAEAPDATSSAWGALNSWLFTSAKSTTDLTSMEVRLRVWGWTR</sequence>